<dbReference type="Pfam" id="PF01594">
    <property type="entry name" value="AI-2E_transport"/>
    <property type="match status" value="1"/>
</dbReference>
<feature type="transmembrane region" description="Helical" evidence="6">
    <location>
        <begin position="149"/>
        <end position="169"/>
    </location>
</feature>
<dbReference type="EMBL" id="CP116805">
    <property type="protein sequence ID" value="WCL52810.1"/>
    <property type="molecule type" value="Genomic_DNA"/>
</dbReference>
<name>A0AAE9XQ02_9PROT</name>
<feature type="transmembrane region" description="Helical" evidence="6">
    <location>
        <begin position="210"/>
        <end position="227"/>
    </location>
</feature>
<dbReference type="PANTHER" id="PTHR21716:SF64">
    <property type="entry name" value="AI-2 TRANSPORT PROTEIN TQSA"/>
    <property type="match status" value="1"/>
</dbReference>
<evidence type="ECO:0000313" key="8">
    <source>
        <dbReference type="Proteomes" id="UP001217500"/>
    </source>
</evidence>
<dbReference type="PANTHER" id="PTHR21716">
    <property type="entry name" value="TRANSMEMBRANE PROTEIN"/>
    <property type="match status" value="1"/>
</dbReference>
<feature type="transmembrane region" description="Helical" evidence="6">
    <location>
        <begin position="57"/>
        <end position="81"/>
    </location>
</feature>
<keyword evidence="8" id="KW-1185">Reference proteome</keyword>
<evidence type="ECO:0000256" key="3">
    <source>
        <dbReference type="ARBA" id="ARBA00022692"/>
    </source>
</evidence>
<evidence type="ECO:0000256" key="5">
    <source>
        <dbReference type="ARBA" id="ARBA00023136"/>
    </source>
</evidence>
<sequence>MTMTLSRWLWIGGFLLLIGFLYLTKGILLPFVIGLAIAYLMDPVADRLEAMKVPRGIGAAIVIAVFFLAVIGILLAFWPLLQSQLANMSEKLPATLANFRPWLNGMLADLSDRFGFAVPTDVEGVLSGVSADILAKVRDSAVKLVSGGIAFFNIMGMVLISPVVAYYLLRDWDLIVARIDSWLPRHVAPDVREQAAKIDQVLAGFVRGQVSVSLSMGVIFAIGWALVGLDYALVLGLLGGILGIIPFVGAFLTALVAFVLAIGQWGFDPLHLALVAGVFVFGQIMEGSFLTPRFVGDRVGLHPVWVLFAVFAGGEVMGFVGVLVALPLAAAIAVLVRYAIERYLDHYELHPVAVNEEPSPAALETISEDDREPPVTP</sequence>
<evidence type="ECO:0000256" key="4">
    <source>
        <dbReference type="ARBA" id="ARBA00022989"/>
    </source>
</evidence>
<keyword evidence="3 6" id="KW-0812">Transmembrane</keyword>
<dbReference type="GO" id="GO:0055085">
    <property type="term" value="P:transmembrane transport"/>
    <property type="evidence" value="ECO:0007669"/>
    <property type="project" value="TreeGrafter"/>
</dbReference>
<evidence type="ECO:0000256" key="1">
    <source>
        <dbReference type="ARBA" id="ARBA00004141"/>
    </source>
</evidence>
<comment type="similarity">
    <text evidence="2">Belongs to the autoinducer-2 exporter (AI-2E) (TC 2.A.86) family.</text>
</comment>
<reference evidence="7" key="1">
    <citation type="submission" date="2023-01" db="EMBL/GenBank/DDBJ databases">
        <title>The genome sequence of Kordiimonadaceae bacterium 6D33.</title>
        <authorList>
            <person name="Liu Y."/>
        </authorList>
    </citation>
    <scope>NUCLEOTIDE SEQUENCE</scope>
    <source>
        <strain evidence="7">6D33</strain>
    </source>
</reference>
<dbReference type="KEGG" id="gso:PH603_09690"/>
<evidence type="ECO:0000313" key="7">
    <source>
        <dbReference type="EMBL" id="WCL52810.1"/>
    </source>
</evidence>
<feature type="transmembrane region" description="Helical" evidence="6">
    <location>
        <begin position="305"/>
        <end position="336"/>
    </location>
</feature>
<dbReference type="GO" id="GO:0016020">
    <property type="term" value="C:membrane"/>
    <property type="evidence" value="ECO:0007669"/>
    <property type="project" value="UniProtKB-SubCell"/>
</dbReference>
<evidence type="ECO:0000256" key="2">
    <source>
        <dbReference type="ARBA" id="ARBA00009773"/>
    </source>
</evidence>
<feature type="transmembrane region" description="Helical" evidence="6">
    <location>
        <begin position="269"/>
        <end position="285"/>
    </location>
</feature>
<dbReference type="AlphaFoldDB" id="A0AAE9XQ02"/>
<proteinExistence type="inferred from homology"/>
<keyword evidence="4 6" id="KW-1133">Transmembrane helix</keyword>
<keyword evidence="5 6" id="KW-0472">Membrane</keyword>
<comment type="subcellular location">
    <subcellularLocation>
        <location evidence="1">Membrane</location>
        <topology evidence="1">Multi-pass membrane protein</topology>
    </subcellularLocation>
</comment>
<accession>A0AAE9XQ02</accession>
<dbReference type="Proteomes" id="UP001217500">
    <property type="component" value="Chromosome"/>
</dbReference>
<protein>
    <submittedName>
        <fullName evidence="7">AI-2E family transporter</fullName>
    </submittedName>
</protein>
<dbReference type="RefSeq" id="WP_289502242.1">
    <property type="nucleotide sequence ID" value="NZ_CP116805.1"/>
</dbReference>
<evidence type="ECO:0000256" key="6">
    <source>
        <dbReference type="SAM" id="Phobius"/>
    </source>
</evidence>
<gene>
    <name evidence="7" type="ORF">PH603_09690</name>
</gene>
<organism evidence="7 8">
    <name type="scientific">Gimibacter soli</name>
    <dbReference type="NCBI Taxonomy" id="3024400"/>
    <lineage>
        <taxon>Bacteria</taxon>
        <taxon>Pseudomonadati</taxon>
        <taxon>Pseudomonadota</taxon>
        <taxon>Alphaproteobacteria</taxon>
        <taxon>Kordiimonadales</taxon>
        <taxon>Temperatibacteraceae</taxon>
        <taxon>Gimibacter</taxon>
    </lineage>
</organism>
<dbReference type="InterPro" id="IPR002549">
    <property type="entry name" value="AI-2E-like"/>
</dbReference>
<feature type="transmembrane region" description="Helical" evidence="6">
    <location>
        <begin position="233"/>
        <end position="262"/>
    </location>
</feature>